<gene>
    <name evidence="4" type="ORF">F3Y22_tig00117016pilonHSYRG00269</name>
</gene>
<dbReference type="PANTHER" id="PTHR47926:SF452">
    <property type="entry name" value="PENTATRICOPEPTIDE REPEAT-CONTAINING PROTEIN"/>
    <property type="match status" value="1"/>
</dbReference>
<dbReference type="InterPro" id="IPR046960">
    <property type="entry name" value="PPR_At4g14850-like_plant"/>
</dbReference>
<keyword evidence="5" id="KW-1185">Reference proteome</keyword>
<dbReference type="GO" id="GO:0009451">
    <property type="term" value="P:RNA modification"/>
    <property type="evidence" value="ECO:0007669"/>
    <property type="project" value="InterPro"/>
</dbReference>
<feature type="repeat" description="PPR" evidence="2">
    <location>
        <begin position="117"/>
        <end position="151"/>
    </location>
</feature>
<feature type="signal peptide" evidence="3">
    <location>
        <begin position="1"/>
        <end position="29"/>
    </location>
</feature>
<sequence length="296" mass="32823">MDSANTVFCSLLQLDLVAWSSLITGYSQCGDYGEAFFYFRKLNMEKGKTVDPILVSVVLASTAQSSNVRFGIEIHGYVVRHGFELNVLVSSALIDMYCKCGFVNLGIRVFEIMSERNVVSFNSLILGLGLNGLASQAFKVFDEMLTTNLKPDDSTFSALLSACCHAGLFDDGFRVFRRMVSEFFIQPKIEHYVHMVKLLGMVGQIEVAYNLILCLPKPVDSGILGALLSCCEVHGNFELAEAISLQLLENESQKSADKVMLSNIYAVHGRWDAVTKLRDITERKLLGLSWIESGKT</sequence>
<dbReference type="FunFam" id="1.25.40.10:FF:000090">
    <property type="entry name" value="Pentatricopeptide repeat-containing protein, chloroplastic"/>
    <property type="match status" value="1"/>
</dbReference>
<dbReference type="Pfam" id="PF20431">
    <property type="entry name" value="E_motif"/>
    <property type="match status" value="1"/>
</dbReference>
<dbReference type="Gene3D" id="1.25.40.10">
    <property type="entry name" value="Tetratricopeptide repeat domain"/>
    <property type="match status" value="3"/>
</dbReference>
<dbReference type="GO" id="GO:0003723">
    <property type="term" value="F:RNA binding"/>
    <property type="evidence" value="ECO:0007669"/>
    <property type="project" value="InterPro"/>
</dbReference>
<dbReference type="Proteomes" id="UP000436088">
    <property type="component" value="Unassembled WGS sequence"/>
</dbReference>
<evidence type="ECO:0000256" key="2">
    <source>
        <dbReference type="PROSITE-ProRule" id="PRU00708"/>
    </source>
</evidence>
<protein>
    <submittedName>
        <fullName evidence="4">Pentatricopeptide repeat-containing protein</fullName>
    </submittedName>
</protein>
<dbReference type="PANTHER" id="PTHR47926">
    <property type="entry name" value="PENTATRICOPEPTIDE REPEAT-CONTAINING PROTEIN"/>
    <property type="match status" value="1"/>
</dbReference>
<reference evidence="4" key="1">
    <citation type="submission" date="2019-09" db="EMBL/GenBank/DDBJ databases">
        <title>Draft genome information of white flower Hibiscus syriacus.</title>
        <authorList>
            <person name="Kim Y.-M."/>
        </authorList>
    </citation>
    <scope>NUCLEOTIDE SEQUENCE [LARGE SCALE GENOMIC DNA]</scope>
    <source>
        <strain evidence="4">YM2019G1</strain>
    </source>
</reference>
<dbReference type="NCBIfam" id="TIGR00756">
    <property type="entry name" value="PPR"/>
    <property type="match status" value="2"/>
</dbReference>
<evidence type="ECO:0000313" key="5">
    <source>
        <dbReference type="Proteomes" id="UP000436088"/>
    </source>
</evidence>
<accession>A0A6A2WCD4</accession>
<dbReference type="EMBL" id="VEPZ02001774">
    <property type="protein sequence ID" value="KAE8655873.1"/>
    <property type="molecule type" value="Genomic_DNA"/>
</dbReference>
<comment type="caution">
    <text evidence="4">The sequence shown here is derived from an EMBL/GenBank/DDBJ whole genome shotgun (WGS) entry which is preliminary data.</text>
</comment>
<feature type="chain" id="PRO_5025564030" evidence="3">
    <location>
        <begin position="30"/>
        <end position="296"/>
    </location>
</feature>
<dbReference type="InterPro" id="IPR011990">
    <property type="entry name" value="TPR-like_helical_dom_sf"/>
</dbReference>
<evidence type="ECO:0000256" key="3">
    <source>
        <dbReference type="SAM" id="SignalP"/>
    </source>
</evidence>
<keyword evidence="3" id="KW-0732">Signal</keyword>
<evidence type="ECO:0000256" key="1">
    <source>
        <dbReference type="ARBA" id="ARBA00022737"/>
    </source>
</evidence>
<dbReference type="Pfam" id="PF01535">
    <property type="entry name" value="PPR"/>
    <property type="match status" value="1"/>
</dbReference>
<organism evidence="4 5">
    <name type="scientific">Hibiscus syriacus</name>
    <name type="common">Rose of Sharon</name>
    <dbReference type="NCBI Taxonomy" id="106335"/>
    <lineage>
        <taxon>Eukaryota</taxon>
        <taxon>Viridiplantae</taxon>
        <taxon>Streptophyta</taxon>
        <taxon>Embryophyta</taxon>
        <taxon>Tracheophyta</taxon>
        <taxon>Spermatophyta</taxon>
        <taxon>Magnoliopsida</taxon>
        <taxon>eudicotyledons</taxon>
        <taxon>Gunneridae</taxon>
        <taxon>Pentapetalae</taxon>
        <taxon>rosids</taxon>
        <taxon>malvids</taxon>
        <taxon>Malvales</taxon>
        <taxon>Malvaceae</taxon>
        <taxon>Malvoideae</taxon>
        <taxon>Hibiscus</taxon>
    </lineage>
</organism>
<dbReference type="InterPro" id="IPR002885">
    <property type="entry name" value="PPR_rpt"/>
</dbReference>
<keyword evidence="1" id="KW-0677">Repeat</keyword>
<dbReference type="InterPro" id="IPR046848">
    <property type="entry name" value="E_motif"/>
</dbReference>
<dbReference type="Pfam" id="PF13041">
    <property type="entry name" value="PPR_2"/>
    <property type="match status" value="1"/>
</dbReference>
<name>A0A6A2WCD4_HIBSY</name>
<proteinExistence type="predicted"/>
<dbReference type="AlphaFoldDB" id="A0A6A2WCD4"/>
<feature type="repeat" description="PPR" evidence="2">
    <location>
        <begin position="15"/>
        <end position="49"/>
    </location>
</feature>
<feature type="repeat" description="PPR" evidence="2">
    <location>
        <begin position="152"/>
        <end position="182"/>
    </location>
</feature>
<dbReference type="PROSITE" id="PS51375">
    <property type="entry name" value="PPR"/>
    <property type="match status" value="3"/>
</dbReference>
<evidence type="ECO:0000313" key="4">
    <source>
        <dbReference type="EMBL" id="KAE8655873.1"/>
    </source>
</evidence>